<keyword evidence="2" id="KW-0732">Signal</keyword>
<dbReference type="Gramene" id="OQU89464">
    <property type="protein sequence ID" value="OQU89464"/>
    <property type="gene ID" value="SORBI_3002G195066"/>
</dbReference>
<keyword evidence="4" id="KW-1185">Reference proteome</keyword>
<dbReference type="EMBL" id="CM000761">
    <property type="protein sequence ID" value="OQU89464.1"/>
    <property type="molecule type" value="Genomic_DNA"/>
</dbReference>
<evidence type="ECO:0000256" key="2">
    <source>
        <dbReference type="SAM" id="SignalP"/>
    </source>
</evidence>
<dbReference type="AlphaFoldDB" id="A0A1W0W4X7"/>
<evidence type="ECO:0000313" key="4">
    <source>
        <dbReference type="Proteomes" id="UP000000768"/>
    </source>
</evidence>
<name>A0A1W0W4X7_SORBI</name>
<sequence length="80" mass="7723">MQGGGRRTRGPARVAAAVLFALLLAAASVHADAATAPARRLLGAADGGAVPVSVSKATSVPHCGTTGDPTTSCPPPSHAP</sequence>
<proteinExistence type="predicted"/>
<reference evidence="4" key="2">
    <citation type="journal article" date="2018" name="Plant J.">
        <title>The Sorghum bicolor reference genome: improved assembly, gene annotations, a transcriptome atlas, and signatures of genome organization.</title>
        <authorList>
            <person name="McCormick R.F."/>
            <person name="Truong S.K."/>
            <person name="Sreedasyam A."/>
            <person name="Jenkins J."/>
            <person name="Shu S."/>
            <person name="Sims D."/>
            <person name="Kennedy M."/>
            <person name="Amirebrahimi M."/>
            <person name="Weers B.D."/>
            <person name="McKinley B."/>
            <person name="Mattison A."/>
            <person name="Morishige D.T."/>
            <person name="Grimwood J."/>
            <person name="Schmutz J."/>
            <person name="Mullet J.E."/>
        </authorList>
    </citation>
    <scope>NUCLEOTIDE SEQUENCE [LARGE SCALE GENOMIC DNA]</scope>
    <source>
        <strain evidence="4">cv. BTx623</strain>
    </source>
</reference>
<organism evidence="3 4">
    <name type="scientific">Sorghum bicolor</name>
    <name type="common">Sorghum</name>
    <name type="synonym">Sorghum vulgare</name>
    <dbReference type="NCBI Taxonomy" id="4558"/>
    <lineage>
        <taxon>Eukaryota</taxon>
        <taxon>Viridiplantae</taxon>
        <taxon>Streptophyta</taxon>
        <taxon>Embryophyta</taxon>
        <taxon>Tracheophyta</taxon>
        <taxon>Spermatophyta</taxon>
        <taxon>Magnoliopsida</taxon>
        <taxon>Liliopsida</taxon>
        <taxon>Poales</taxon>
        <taxon>Poaceae</taxon>
        <taxon>PACMAD clade</taxon>
        <taxon>Panicoideae</taxon>
        <taxon>Andropogonodae</taxon>
        <taxon>Andropogoneae</taxon>
        <taxon>Sorghinae</taxon>
        <taxon>Sorghum</taxon>
    </lineage>
</organism>
<evidence type="ECO:0000313" key="3">
    <source>
        <dbReference type="EMBL" id="OQU89464.1"/>
    </source>
</evidence>
<protein>
    <submittedName>
        <fullName evidence="3">Uncharacterized protein</fullName>
    </submittedName>
</protein>
<feature type="region of interest" description="Disordered" evidence="1">
    <location>
        <begin position="57"/>
        <end position="80"/>
    </location>
</feature>
<accession>A0A1W0W4X7</accession>
<gene>
    <name evidence="3" type="ORF">SORBI_3002G195066</name>
</gene>
<dbReference type="Proteomes" id="UP000000768">
    <property type="component" value="Chromosome 2"/>
</dbReference>
<feature type="signal peptide" evidence="2">
    <location>
        <begin position="1"/>
        <end position="31"/>
    </location>
</feature>
<reference evidence="3 4" key="1">
    <citation type="journal article" date="2009" name="Nature">
        <title>The Sorghum bicolor genome and the diversification of grasses.</title>
        <authorList>
            <person name="Paterson A.H."/>
            <person name="Bowers J.E."/>
            <person name="Bruggmann R."/>
            <person name="Dubchak I."/>
            <person name="Grimwood J."/>
            <person name="Gundlach H."/>
            <person name="Haberer G."/>
            <person name="Hellsten U."/>
            <person name="Mitros T."/>
            <person name="Poliakov A."/>
            <person name="Schmutz J."/>
            <person name="Spannagl M."/>
            <person name="Tang H."/>
            <person name="Wang X."/>
            <person name="Wicker T."/>
            <person name="Bharti A.K."/>
            <person name="Chapman J."/>
            <person name="Feltus F.A."/>
            <person name="Gowik U."/>
            <person name="Grigoriev I.V."/>
            <person name="Lyons E."/>
            <person name="Maher C.A."/>
            <person name="Martis M."/>
            <person name="Narechania A."/>
            <person name="Otillar R.P."/>
            <person name="Penning B.W."/>
            <person name="Salamov A.A."/>
            <person name="Wang Y."/>
            <person name="Zhang L."/>
            <person name="Carpita N.C."/>
            <person name="Freeling M."/>
            <person name="Gingle A.R."/>
            <person name="Hash C.T."/>
            <person name="Keller B."/>
            <person name="Klein P."/>
            <person name="Kresovich S."/>
            <person name="McCann M.C."/>
            <person name="Ming R."/>
            <person name="Peterson D.G."/>
            <person name="Mehboob-ur-Rahman"/>
            <person name="Ware D."/>
            <person name="Westhoff P."/>
            <person name="Mayer K.F."/>
            <person name="Messing J."/>
            <person name="Rokhsar D.S."/>
        </authorList>
    </citation>
    <scope>NUCLEOTIDE SEQUENCE [LARGE SCALE GENOMIC DNA]</scope>
    <source>
        <strain evidence="4">cv. BTx623</strain>
    </source>
</reference>
<dbReference type="OMA" id="LVPHCGT"/>
<feature type="chain" id="PRO_5013207018" evidence="2">
    <location>
        <begin position="32"/>
        <end position="80"/>
    </location>
</feature>
<evidence type="ECO:0000256" key="1">
    <source>
        <dbReference type="SAM" id="MobiDB-lite"/>
    </source>
</evidence>
<dbReference type="InParanoid" id="A0A1W0W4X7"/>